<evidence type="ECO:0000256" key="2">
    <source>
        <dbReference type="ARBA" id="ARBA00004496"/>
    </source>
</evidence>
<keyword evidence="11" id="KW-0156">Chromatin regulator</keyword>
<dbReference type="PANTHER" id="PTHR15189">
    <property type="entry name" value="BRISC AND BRCA1-A COMPLEX MEMBER 2"/>
    <property type="match status" value="1"/>
</dbReference>
<dbReference type="InterPro" id="IPR010358">
    <property type="entry name" value="BRE"/>
</dbReference>
<evidence type="ECO:0000256" key="13">
    <source>
        <dbReference type="ARBA" id="ARBA00023242"/>
    </source>
</evidence>
<evidence type="ECO:0000256" key="12">
    <source>
        <dbReference type="ARBA" id="ARBA00023204"/>
    </source>
</evidence>
<keyword evidence="13" id="KW-0539">Nucleus</keyword>
<evidence type="ECO:0000256" key="5">
    <source>
        <dbReference type="ARBA" id="ARBA00022618"/>
    </source>
</evidence>
<keyword evidence="12" id="KW-0234">DNA repair</keyword>
<sequence>MGAGTENVPPFIGAQLSHLLSHSRLTLKIDQLWSSDKYNSGLIDRFTLLIPYCLDFIKWDIIFDAESPNVAPDVIFGPEDEHFHPFHMSPPSVEPNNNNNNSSLLSDWNYKDPKCLLNFIQFLRDQYVLYQAKRVGEVDDDRLKFEISTIVSREGLEMHMCSFVDKSEEVKFAVPLLDMNINKMVSGCPWRQSQKIYLQVVYPVGRKYMSAPSAPRLKLVSSSELKALYSIDDVKLPPWLNGMCLAEYLPNLEEYLEKQVLEAVSLIDVRRQFIEALADELGRPVEADPVFCRKATFLSASGVLTFLVHFVIPTQFPKQQPVIMLQSSQHFNAQMAPLKSRPMSDYPWSPRWEPSLMAERIFEFLVDEALNFKRQCSEGQLQL</sequence>
<evidence type="ECO:0000313" key="18">
    <source>
        <dbReference type="EMBL" id="AES64723.1"/>
    </source>
</evidence>
<keyword evidence="9" id="KW-0498">Mitosis</keyword>
<evidence type="ECO:0000256" key="6">
    <source>
        <dbReference type="ARBA" id="ARBA00022703"/>
    </source>
</evidence>
<reference evidence="18 20" key="1">
    <citation type="journal article" date="2011" name="Nature">
        <title>The Medicago genome provides insight into the evolution of rhizobial symbioses.</title>
        <authorList>
            <person name="Young N.D."/>
            <person name="Debelle F."/>
            <person name="Oldroyd G.E."/>
            <person name="Geurts R."/>
            <person name="Cannon S.B."/>
            <person name="Udvardi M.K."/>
            <person name="Benedito V.A."/>
            <person name="Mayer K.F."/>
            <person name="Gouzy J."/>
            <person name="Schoof H."/>
            <person name="Van de Peer Y."/>
            <person name="Proost S."/>
            <person name="Cook D.R."/>
            <person name="Meyers B.C."/>
            <person name="Spannagl M."/>
            <person name="Cheung F."/>
            <person name="De Mita S."/>
            <person name="Krishnakumar V."/>
            <person name="Gundlach H."/>
            <person name="Zhou S."/>
            <person name="Mudge J."/>
            <person name="Bharti A.K."/>
            <person name="Murray J.D."/>
            <person name="Naoumkina M.A."/>
            <person name="Rosen B."/>
            <person name="Silverstein K.A."/>
            <person name="Tang H."/>
            <person name="Rombauts S."/>
            <person name="Zhao P.X."/>
            <person name="Zhou P."/>
            <person name="Barbe V."/>
            <person name="Bardou P."/>
            <person name="Bechner M."/>
            <person name="Bellec A."/>
            <person name="Berger A."/>
            <person name="Berges H."/>
            <person name="Bidwell S."/>
            <person name="Bisseling T."/>
            <person name="Choisne N."/>
            <person name="Couloux A."/>
            <person name="Denny R."/>
            <person name="Deshpande S."/>
            <person name="Dai X."/>
            <person name="Doyle J.J."/>
            <person name="Dudez A.M."/>
            <person name="Farmer A.D."/>
            <person name="Fouteau S."/>
            <person name="Franken C."/>
            <person name="Gibelin C."/>
            <person name="Gish J."/>
            <person name="Goldstein S."/>
            <person name="Gonzalez A.J."/>
            <person name="Green P.J."/>
            <person name="Hallab A."/>
            <person name="Hartog M."/>
            <person name="Hua A."/>
            <person name="Humphray S.J."/>
            <person name="Jeong D.H."/>
            <person name="Jing Y."/>
            <person name="Jocker A."/>
            <person name="Kenton S.M."/>
            <person name="Kim D.J."/>
            <person name="Klee K."/>
            <person name="Lai H."/>
            <person name="Lang C."/>
            <person name="Lin S."/>
            <person name="Macmil S.L."/>
            <person name="Magdelenat G."/>
            <person name="Matthews L."/>
            <person name="McCorrison J."/>
            <person name="Monaghan E.L."/>
            <person name="Mun J.H."/>
            <person name="Najar F.Z."/>
            <person name="Nicholson C."/>
            <person name="Noirot C."/>
            <person name="O'Bleness M."/>
            <person name="Paule C.R."/>
            <person name="Poulain J."/>
            <person name="Prion F."/>
            <person name="Qin B."/>
            <person name="Qu C."/>
            <person name="Retzel E.F."/>
            <person name="Riddle C."/>
            <person name="Sallet E."/>
            <person name="Samain S."/>
            <person name="Samson N."/>
            <person name="Sanders I."/>
            <person name="Saurat O."/>
            <person name="Scarpelli C."/>
            <person name="Schiex T."/>
            <person name="Segurens B."/>
            <person name="Severin A.J."/>
            <person name="Sherrier D.J."/>
            <person name="Shi R."/>
            <person name="Sims S."/>
            <person name="Singer S.R."/>
            <person name="Sinharoy S."/>
            <person name="Sterck L."/>
            <person name="Viollet A."/>
            <person name="Wang B.B."/>
            <person name="Wang K."/>
            <person name="Wang M."/>
            <person name="Wang X."/>
            <person name="Warfsmann J."/>
            <person name="Weissenbach J."/>
            <person name="White D.D."/>
            <person name="White J.D."/>
            <person name="Wiley G.B."/>
            <person name="Wincker P."/>
            <person name="Xing Y."/>
            <person name="Yang L."/>
            <person name="Yao Z."/>
            <person name="Ying F."/>
            <person name="Zhai J."/>
            <person name="Zhou L."/>
            <person name="Zuber A."/>
            <person name="Denarie J."/>
            <person name="Dixon R.A."/>
            <person name="May G.D."/>
            <person name="Schwartz D.C."/>
            <person name="Rogers J."/>
            <person name="Quetier F."/>
            <person name="Town C.D."/>
            <person name="Roe B.A."/>
        </authorList>
    </citation>
    <scope>NUCLEOTIDE SEQUENCE [LARGE SCALE GENOMIC DNA]</scope>
    <source>
        <strain evidence="18">A17</strain>
        <strain evidence="19 20">cv. Jemalong A17</strain>
    </source>
</reference>
<evidence type="ECO:0000256" key="8">
    <source>
        <dbReference type="ARBA" id="ARBA00022763"/>
    </source>
</evidence>
<keyword evidence="5" id="KW-0132">Cell division</keyword>
<dbReference type="PaxDb" id="3880-AES64723"/>
<dbReference type="OMA" id="AGSTWRH"/>
<evidence type="ECO:0000256" key="15">
    <source>
        <dbReference type="ARBA" id="ARBA00025766"/>
    </source>
</evidence>
<dbReference type="EnsemblPlants" id="AES64723">
    <property type="protein sequence ID" value="AES64723"/>
    <property type="gene ID" value="MTR_2g029040"/>
</dbReference>
<evidence type="ECO:0000313" key="20">
    <source>
        <dbReference type="Proteomes" id="UP000002051"/>
    </source>
</evidence>
<keyword evidence="14" id="KW-0131">Cell cycle</keyword>
<gene>
    <name evidence="19" type="primary">11414408</name>
    <name evidence="18" type="ordered locus">MTR_2g029040</name>
</gene>
<evidence type="ECO:0000256" key="9">
    <source>
        <dbReference type="ARBA" id="ARBA00022776"/>
    </source>
</evidence>
<dbReference type="eggNOG" id="ENOG502QUU0">
    <property type="taxonomic scope" value="Eukaryota"/>
</dbReference>
<dbReference type="Pfam" id="PF06113">
    <property type="entry name" value="BRE"/>
    <property type="match status" value="1"/>
</dbReference>
<dbReference type="KEGG" id="mtr:11414408"/>
<comment type="similarity">
    <text evidence="15">Belongs to the BABAM2 family.</text>
</comment>
<keyword evidence="6" id="KW-0053">Apoptosis</keyword>
<dbReference type="GO" id="GO:0070531">
    <property type="term" value="C:BRCA1-A complex"/>
    <property type="evidence" value="ECO:0000318"/>
    <property type="project" value="GO_Central"/>
</dbReference>
<name>G7IJS0_MEDTR</name>
<evidence type="ECO:0000313" key="19">
    <source>
        <dbReference type="EnsemblPlants" id="AES64723"/>
    </source>
</evidence>
<dbReference type="GO" id="GO:0006302">
    <property type="term" value="P:double-strand break repair"/>
    <property type="evidence" value="ECO:0000318"/>
    <property type="project" value="GO_Central"/>
</dbReference>
<dbReference type="GO" id="GO:0006325">
    <property type="term" value="P:chromatin organization"/>
    <property type="evidence" value="ECO:0007669"/>
    <property type="project" value="UniProtKB-KW"/>
</dbReference>
<keyword evidence="7" id="KW-0677">Repeat</keyword>
<dbReference type="STRING" id="3880.G7IJS0"/>
<protein>
    <recommendedName>
        <fullName evidence="3">BRISC and BRCA1-A complex member 2</fullName>
    </recommendedName>
    <alternativeName>
        <fullName evidence="16">BRCA1-A complex subunit BRE</fullName>
    </alternativeName>
    <alternativeName>
        <fullName evidence="17">BRCA1/BRCA2-containing complex subunit 45</fullName>
    </alternativeName>
</protein>
<evidence type="ECO:0000256" key="3">
    <source>
        <dbReference type="ARBA" id="ARBA00019438"/>
    </source>
</evidence>
<dbReference type="Proteomes" id="UP000002051">
    <property type="component" value="Chromosome 2"/>
</dbReference>
<dbReference type="HOGENOM" id="CLU_057019_0_0_1"/>
<keyword evidence="10" id="KW-0833">Ubl conjugation pathway</keyword>
<evidence type="ECO:0000256" key="7">
    <source>
        <dbReference type="ARBA" id="ARBA00022737"/>
    </source>
</evidence>
<dbReference type="AlphaFoldDB" id="G7IJS0"/>
<evidence type="ECO:0000256" key="17">
    <source>
        <dbReference type="ARBA" id="ARBA00032630"/>
    </source>
</evidence>
<keyword evidence="8" id="KW-0227">DNA damage</keyword>
<reference evidence="19" key="3">
    <citation type="submission" date="2015-04" db="UniProtKB">
        <authorList>
            <consortium name="EnsemblPlants"/>
        </authorList>
    </citation>
    <scope>IDENTIFICATION</scope>
    <source>
        <strain evidence="19">cv. Jemalong A17</strain>
    </source>
</reference>
<dbReference type="OrthoDB" id="538811at2759"/>
<evidence type="ECO:0000256" key="4">
    <source>
        <dbReference type="ARBA" id="ARBA00022490"/>
    </source>
</evidence>
<keyword evidence="20" id="KW-1185">Reference proteome</keyword>
<reference evidence="18 20" key="2">
    <citation type="journal article" date="2014" name="BMC Genomics">
        <title>An improved genome release (version Mt4.0) for the model legume Medicago truncatula.</title>
        <authorList>
            <person name="Tang H."/>
            <person name="Krishnakumar V."/>
            <person name="Bidwell S."/>
            <person name="Rosen B."/>
            <person name="Chan A."/>
            <person name="Zhou S."/>
            <person name="Gentzbittel L."/>
            <person name="Childs K.L."/>
            <person name="Yandell M."/>
            <person name="Gundlach H."/>
            <person name="Mayer K.F."/>
            <person name="Schwartz D.C."/>
            <person name="Town C.D."/>
        </authorList>
    </citation>
    <scope>GENOME REANNOTATION</scope>
    <source>
        <strain evidence="19 20">cv. Jemalong A17</strain>
    </source>
</reference>
<proteinExistence type="inferred from homology"/>
<evidence type="ECO:0000256" key="14">
    <source>
        <dbReference type="ARBA" id="ARBA00023306"/>
    </source>
</evidence>
<dbReference type="GO" id="GO:0051301">
    <property type="term" value="P:cell division"/>
    <property type="evidence" value="ECO:0007669"/>
    <property type="project" value="UniProtKB-KW"/>
</dbReference>
<dbReference type="EMBL" id="CM001218">
    <property type="protein sequence ID" value="AES64723.1"/>
    <property type="molecule type" value="Genomic_DNA"/>
</dbReference>
<organism evidence="18 20">
    <name type="scientific">Medicago truncatula</name>
    <name type="common">Barrel medic</name>
    <name type="synonym">Medicago tribuloides</name>
    <dbReference type="NCBI Taxonomy" id="3880"/>
    <lineage>
        <taxon>Eukaryota</taxon>
        <taxon>Viridiplantae</taxon>
        <taxon>Streptophyta</taxon>
        <taxon>Embryophyta</taxon>
        <taxon>Tracheophyta</taxon>
        <taxon>Spermatophyta</taxon>
        <taxon>Magnoliopsida</taxon>
        <taxon>eudicotyledons</taxon>
        <taxon>Gunneridae</taxon>
        <taxon>Pentapetalae</taxon>
        <taxon>rosids</taxon>
        <taxon>fabids</taxon>
        <taxon>Fabales</taxon>
        <taxon>Fabaceae</taxon>
        <taxon>Papilionoideae</taxon>
        <taxon>50 kb inversion clade</taxon>
        <taxon>NPAAA clade</taxon>
        <taxon>Hologalegina</taxon>
        <taxon>IRL clade</taxon>
        <taxon>Trifolieae</taxon>
        <taxon>Medicago</taxon>
    </lineage>
</organism>
<evidence type="ECO:0000256" key="11">
    <source>
        <dbReference type="ARBA" id="ARBA00022853"/>
    </source>
</evidence>
<dbReference type="GO" id="GO:0005737">
    <property type="term" value="C:cytoplasm"/>
    <property type="evidence" value="ECO:0007669"/>
    <property type="project" value="UniProtKB-SubCell"/>
</dbReference>
<comment type="subcellular location">
    <subcellularLocation>
        <location evidence="2">Cytoplasm</location>
    </subcellularLocation>
    <subcellularLocation>
        <location evidence="1">Nucleus</location>
    </subcellularLocation>
</comment>
<accession>G7IJS0</accession>
<dbReference type="ExpressionAtlas" id="G7IJS0">
    <property type="expression patterns" value="differential"/>
</dbReference>
<evidence type="ECO:0000256" key="10">
    <source>
        <dbReference type="ARBA" id="ARBA00022786"/>
    </source>
</evidence>
<dbReference type="PANTHER" id="PTHR15189:SF7">
    <property type="entry name" value="BRISC AND BRCA1-A COMPLEX MEMBER 2"/>
    <property type="match status" value="1"/>
</dbReference>
<keyword evidence="4" id="KW-0963">Cytoplasm</keyword>
<dbReference type="GO" id="GO:0070552">
    <property type="term" value="C:BRISC complex"/>
    <property type="evidence" value="ECO:0007669"/>
    <property type="project" value="InterPro"/>
</dbReference>
<evidence type="ECO:0000256" key="1">
    <source>
        <dbReference type="ARBA" id="ARBA00004123"/>
    </source>
</evidence>
<evidence type="ECO:0000256" key="16">
    <source>
        <dbReference type="ARBA" id="ARBA00032491"/>
    </source>
</evidence>